<dbReference type="EMBL" id="JAURVH010001525">
    <property type="protein sequence ID" value="KAK5917600.1"/>
    <property type="molecule type" value="Genomic_DNA"/>
</dbReference>
<feature type="compositionally biased region" description="Basic and acidic residues" evidence="1">
    <location>
        <begin position="369"/>
        <end position="387"/>
    </location>
</feature>
<protein>
    <submittedName>
        <fullName evidence="2">Uncharacterized protein</fullName>
    </submittedName>
</protein>
<accession>A0AAN8D8Z4</accession>
<feature type="region of interest" description="Disordered" evidence="1">
    <location>
        <begin position="356"/>
        <end position="398"/>
    </location>
</feature>
<gene>
    <name evidence="2" type="ORF">CgunFtcFv8_002434</name>
</gene>
<proteinExistence type="predicted"/>
<sequence length="398" mass="45784">MYEACSPPRSLDDSHYLYLPTRPLDYRETGGGGRGLSSSCNRSSSEESQLIMEAATNRRESYFNFVKKEHLKLDDLKVRKRAEGKGRGYLFKNGIPEYPRPEIHVSRLKHDTDYTGLIGIKESGGFRDPFGKGLVWWGLSVGGEEVRSAEQRLLQEAYPDRTEQQVQDQQSFLGEFASSPAFKRSSRLGSYRFTFPLQELLEAYKKQFCGGEQPVMRVYETHLYKQEVMYAVLVHSPANQEQFSEYPLLTDDPDAVCCYRDGRFTWRPEAMCETYSYQLVRNPETQKMEAQPYTPRMPGFGPEFYVWDNVGIALHVEEKLLEFGPDRLREKLKFCEGGAGSCRSVEFEDFPSAEATVRRLWPEDPSPLQRDEDPSPLQRDEDPSPLERDEDPSPLENV</sequence>
<keyword evidence="3" id="KW-1185">Reference proteome</keyword>
<evidence type="ECO:0000256" key="1">
    <source>
        <dbReference type="SAM" id="MobiDB-lite"/>
    </source>
</evidence>
<feature type="compositionally biased region" description="Acidic residues" evidence="1">
    <location>
        <begin position="388"/>
        <end position="398"/>
    </location>
</feature>
<evidence type="ECO:0000313" key="3">
    <source>
        <dbReference type="Proteomes" id="UP001331515"/>
    </source>
</evidence>
<name>A0AAN8D8Z4_CHAGU</name>
<comment type="caution">
    <text evidence="2">The sequence shown here is derived from an EMBL/GenBank/DDBJ whole genome shotgun (WGS) entry which is preliminary data.</text>
</comment>
<organism evidence="2 3">
    <name type="scientific">Champsocephalus gunnari</name>
    <name type="common">Mackerel icefish</name>
    <dbReference type="NCBI Taxonomy" id="52237"/>
    <lineage>
        <taxon>Eukaryota</taxon>
        <taxon>Metazoa</taxon>
        <taxon>Chordata</taxon>
        <taxon>Craniata</taxon>
        <taxon>Vertebrata</taxon>
        <taxon>Euteleostomi</taxon>
        <taxon>Actinopterygii</taxon>
        <taxon>Neopterygii</taxon>
        <taxon>Teleostei</taxon>
        <taxon>Neoteleostei</taxon>
        <taxon>Acanthomorphata</taxon>
        <taxon>Eupercaria</taxon>
        <taxon>Perciformes</taxon>
        <taxon>Notothenioidei</taxon>
        <taxon>Channichthyidae</taxon>
        <taxon>Champsocephalus</taxon>
    </lineage>
</organism>
<reference evidence="2 3" key="1">
    <citation type="journal article" date="2023" name="Mol. Biol. Evol.">
        <title>Genomics of Secondarily Temperate Adaptation in the Only Non-Antarctic Icefish.</title>
        <authorList>
            <person name="Rivera-Colon A.G."/>
            <person name="Rayamajhi N."/>
            <person name="Minhas B.F."/>
            <person name="Madrigal G."/>
            <person name="Bilyk K.T."/>
            <person name="Yoon V."/>
            <person name="Hune M."/>
            <person name="Gregory S."/>
            <person name="Cheng C.H.C."/>
            <person name="Catchen J.M."/>
        </authorList>
    </citation>
    <scope>NUCLEOTIDE SEQUENCE [LARGE SCALE GENOMIC DNA]</scope>
    <source>
        <tissue evidence="2">White muscle</tissue>
    </source>
</reference>
<dbReference type="AlphaFoldDB" id="A0AAN8D8Z4"/>
<dbReference type="Proteomes" id="UP001331515">
    <property type="component" value="Unassembled WGS sequence"/>
</dbReference>
<evidence type="ECO:0000313" key="2">
    <source>
        <dbReference type="EMBL" id="KAK5917600.1"/>
    </source>
</evidence>